<dbReference type="SUPFAM" id="SSF53686">
    <property type="entry name" value="Tryptophan synthase beta subunit-like PLP-dependent enzymes"/>
    <property type="match status" value="1"/>
</dbReference>
<evidence type="ECO:0000256" key="10">
    <source>
        <dbReference type="RuleBase" id="RU003985"/>
    </source>
</evidence>
<evidence type="ECO:0000256" key="5">
    <source>
        <dbReference type="ARBA" id="ARBA00022605"/>
    </source>
</evidence>
<reference evidence="12 13" key="1">
    <citation type="submission" date="2023-07" db="EMBL/GenBank/DDBJ databases">
        <title>The novel representative of Negativicutes class, Anaeroselena agilis gen. nov. sp. nov.</title>
        <authorList>
            <person name="Prokofeva M.I."/>
            <person name="Elcheninov A.G."/>
            <person name="Klyukina A."/>
            <person name="Kublanov I.V."/>
            <person name="Frolov E.N."/>
            <person name="Podosokorskaya O.A."/>
        </authorList>
    </citation>
    <scope>NUCLEOTIDE SEQUENCE [LARGE SCALE GENOMIC DNA]</scope>
    <source>
        <strain evidence="12 13">4137-cl</strain>
    </source>
</reference>
<evidence type="ECO:0000313" key="13">
    <source>
        <dbReference type="Proteomes" id="UP001254848"/>
    </source>
</evidence>
<accession>A0ABU3P4Z1</accession>
<dbReference type="InterPro" id="IPR036052">
    <property type="entry name" value="TrpB-like_PALP_sf"/>
</dbReference>
<name>A0ABU3P4Z1_9FIRM</name>
<dbReference type="GO" id="GO:0004124">
    <property type="term" value="F:cysteine synthase activity"/>
    <property type="evidence" value="ECO:0007669"/>
    <property type="project" value="UniProtKB-EC"/>
</dbReference>
<protein>
    <recommendedName>
        <fullName evidence="4 10">Cysteine synthase</fullName>
        <ecNumber evidence="4 10">2.5.1.47</ecNumber>
    </recommendedName>
</protein>
<evidence type="ECO:0000256" key="6">
    <source>
        <dbReference type="ARBA" id="ARBA00022679"/>
    </source>
</evidence>
<keyword evidence="13" id="KW-1185">Reference proteome</keyword>
<comment type="pathway">
    <text evidence="2">Amino-acid biosynthesis; L-cysteine biosynthesis; L-cysteine from L-serine: step 2/2.</text>
</comment>
<dbReference type="CDD" id="cd01561">
    <property type="entry name" value="CBS_like"/>
    <property type="match status" value="1"/>
</dbReference>
<sequence length="317" mass="33315">MQKWCDTILDAVGKTPLVLLGRISPAGGAKIYAKVEGVNPGGSVKTRTAFAMIEAAERTGQLKPGAIIVEVTSGNQGIAMAMIGAVKGYAVRIVMPENMSVERQKLIRAYGAEIILTPAGASITEAIEKALAVADDMAAKDSRVFLPRQFENVNNPDIHRRTTGQEILAQMPGPVDAFVAGFGTGGTITGVGEVLKKAYPDVRIFAAEPKNAAILAGKPVGHHIQQGIGDGVIPPILNRDLIDDLVQVSDDEACETSRRLAREEGILCGVSSGTNACAAIKVAQKLGPGKSVVTVLPDTGERYLSTGLFDCNKTTKK</sequence>
<evidence type="ECO:0000256" key="1">
    <source>
        <dbReference type="ARBA" id="ARBA00001933"/>
    </source>
</evidence>
<dbReference type="Gene3D" id="3.40.50.1100">
    <property type="match status" value="2"/>
</dbReference>
<dbReference type="PANTHER" id="PTHR10314">
    <property type="entry name" value="CYSTATHIONINE BETA-SYNTHASE"/>
    <property type="match status" value="1"/>
</dbReference>
<dbReference type="Proteomes" id="UP001254848">
    <property type="component" value="Unassembled WGS sequence"/>
</dbReference>
<evidence type="ECO:0000256" key="3">
    <source>
        <dbReference type="ARBA" id="ARBA00007103"/>
    </source>
</evidence>
<gene>
    <name evidence="12" type="primary">cysK</name>
    <name evidence="12" type="ORF">Q4T40_22870</name>
</gene>
<dbReference type="InterPro" id="IPR001216">
    <property type="entry name" value="P-phosphate_BS"/>
</dbReference>
<evidence type="ECO:0000313" key="12">
    <source>
        <dbReference type="EMBL" id="MDT8904088.1"/>
    </source>
</evidence>
<dbReference type="InterPro" id="IPR050214">
    <property type="entry name" value="Cys_Synth/Cystath_Beta-Synth"/>
</dbReference>
<organism evidence="12 13">
    <name type="scientific">Anaeroselena agilis</name>
    <dbReference type="NCBI Taxonomy" id="3063788"/>
    <lineage>
        <taxon>Bacteria</taxon>
        <taxon>Bacillati</taxon>
        <taxon>Bacillota</taxon>
        <taxon>Negativicutes</taxon>
        <taxon>Acetonemataceae</taxon>
        <taxon>Anaeroselena</taxon>
    </lineage>
</organism>
<dbReference type="InterPro" id="IPR001926">
    <property type="entry name" value="TrpB-like_PALP"/>
</dbReference>
<dbReference type="Pfam" id="PF00291">
    <property type="entry name" value="PALP"/>
    <property type="match status" value="1"/>
</dbReference>
<proteinExistence type="inferred from homology"/>
<feature type="domain" description="Tryptophan synthase beta chain-like PALP" evidence="11">
    <location>
        <begin position="8"/>
        <end position="298"/>
    </location>
</feature>
<keyword evidence="5 10" id="KW-0028">Amino-acid biosynthesis</keyword>
<evidence type="ECO:0000256" key="8">
    <source>
        <dbReference type="ARBA" id="ARBA00023192"/>
    </source>
</evidence>
<dbReference type="PROSITE" id="PS00901">
    <property type="entry name" value="CYS_SYNTHASE"/>
    <property type="match status" value="1"/>
</dbReference>
<dbReference type="InterPro" id="IPR005856">
    <property type="entry name" value="Cys_synth"/>
</dbReference>
<keyword evidence="8 10" id="KW-0198">Cysteine biosynthesis</keyword>
<comment type="cofactor">
    <cofactor evidence="1 10">
        <name>pyridoxal 5'-phosphate</name>
        <dbReference type="ChEBI" id="CHEBI:597326"/>
    </cofactor>
</comment>
<dbReference type="NCBIfam" id="TIGR01139">
    <property type="entry name" value="cysK"/>
    <property type="match status" value="1"/>
</dbReference>
<evidence type="ECO:0000256" key="7">
    <source>
        <dbReference type="ARBA" id="ARBA00022898"/>
    </source>
</evidence>
<comment type="catalytic activity">
    <reaction evidence="9 10">
        <text>O-acetyl-L-serine + hydrogen sulfide = L-cysteine + acetate</text>
        <dbReference type="Rhea" id="RHEA:14829"/>
        <dbReference type="ChEBI" id="CHEBI:29919"/>
        <dbReference type="ChEBI" id="CHEBI:30089"/>
        <dbReference type="ChEBI" id="CHEBI:35235"/>
        <dbReference type="ChEBI" id="CHEBI:58340"/>
        <dbReference type="EC" id="2.5.1.47"/>
    </reaction>
</comment>
<evidence type="ECO:0000256" key="4">
    <source>
        <dbReference type="ARBA" id="ARBA00012681"/>
    </source>
</evidence>
<keyword evidence="7 10" id="KW-0663">Pyridoxal phosphate</keyword>
<dbReference type="EMBL" id="JAUOZS010000002">
    <property type="protein sequence ID" value="MDT8904088.1"/>
    <property type="molecule type" value="Genomic_DNA"/>
</dbReference>
<comment type="similarity">
    <text evidence="3 10">Belongs to the cysteine synthase/cystathionine beta-synthase family.</text>
</comment>
<dbReference type="EC" id="2.5.1.47" evidence="4 10"/>
<evidence type="ECO:0000259" key="11">
    <source>
        <dbReference type="Pfam" id="PF00291"/>
    </source>
</evidence>
<keyword evidence="6 10" id="KW-0808">Transferase</keyword>
<dbReference type="NCBIfam" id="TIGR01136">
    <property type="entry name" value="cysKM"/>
    <property type="match status" value="1"/>
</dbReference>
<comment type="caution">
    <text evidence="12">The sequence shown here is derived from an EMBL/GenBank/DDBJ whole genome shotgun (WGS) entry which is preliminary data.</text>
</comment>
<evidence type="ECO:0000256" key="9">
    <source>
        <dbReference type="ARBA" id="ARBA00047931"/>
    </source>
</evidence>
<dbReference type="InterPro" id="IPR005859">
    <property type="entry name" value="CysK"/>
</dbReference>
<evidence type="ECO:0000256" key="2">
    <source>
        <dbReference type="ARBA" id="ARBA00004962"/>
    </source>
</evidence>
<dbReference type="RefSeq" id="WP_413782649.1">
    <property type="nucleotide sequence ID" value="NZ_JAUOZS010000002.1"/>
</dbReference>